<keyword evidence="3" id="KW-0479">Metal-binding</keyword>
<dbReference type="GO" id="GO:0046872">
    <property type="term" value="F:metal ion binding"/>
    <property type="evidence" value="ECO:0007669"/>
    <property type="project" value="UniProtKB-KW"/>
</dbReference>
<sequence>MTEPVIITVAITGAIPKKADSPAVPVRPPEQIEAIHEAYEAGAAVAHIHVRNPDESPSSDPALFQEVQEGVRRHCPDMIVQHSTGGRGRSQAERGRCVALRPDMASLSTGSVNFPNQIYENPPQLVEDLARSMLEHDVKPEIEVFDAAMLYSAKALLDRGLLKAPVHVQFVMGVPNALPPRRRLLEFLVSELREIMPDATWAGAGIGRAQLDMNEWCLELGGHCRTGLEDNLRFDRTRLARSNAELVARLAEMAESRGRRVAKATEARRLLSLPSV</sequence>
<protein>
    <submittedName>
        <fullName evidence="5">3-keto-5-aminohexanoate cleavage protein</fullName>
    </submittedName>
    <submittedName>
        <fullName evidence="6">Uncharacterized protein (DUF849 family)</fullName>
    </submittedName>
</protein>
<keyword evidence="4" id="KW-0862">Zinc</keyword>
<dbReference type="InterPro" id="IPR013785">
    <property type="entry name" value="Aldolase_TIM"/>
</dbReference>
<dbReference type="Proteomes" id="UP000517759">
    <property type="component" value="Unassembled WGS sequence"/>
</dbReference>
<proteinExistence type="predicted"/>
<evidence type="ECO:0000256" key="4">
    <source>
        <dbReference type="ARBA" id="ARBA00022833"/>
    </source>
</evidence>
<evidence type="ECO:0000313" key="6">
    <source>
        <dbReference type="EMBL" id="MBB3904825.1"/>
    </source>
</evidence>
<keyword evidence="8" id="KW-1185">Reference proteome</keyword>
<dbReference type="PANTHER" id="PTHR37418">
    <property type="entry name" value="3-KETO-5-AMINOHEXANOATE CLEAVAGE ENZYME-RELATED"/>
    <property type="match status" value="1"/>
</dbReference>
<dbReference type="GO" id="GO:0043720">
    <property type="term" value="F:3-keto-5-aminohexanoate cleavage activity"/>
    <property type="evidence" value="ECO:0007669"/>
    <property type="project" value="InterPro"/>
</dbReference>
<dbReference type="AlphaFoldDB" id="A0A7W6AK05"/>
<dbReference type="Pfam" id="PF05853">
    <property type="entry name" value="BKACE"/>
    <property type="match status" value="1"/>
</dbReference>
<organism evidence="6 7">
    <name type="scientific">Methylobacterium brachythecii</name>
    <dbReference type="NCBI Taxonomy" id="1176177"/>
    <lineage>
        <taxon>Bacteria</taxon>
        <taxon>Pseudomonadati</taxon>
        <taxon>Pseudomonadota</taxon>
        <taxon>Alphaproteobacteria</taxon>
        <taxon>Hyphomicrobiales</taxon>
        <taxon>Methylobacteriaceae</taxon>
        <taxon>Methylobacterium</taxon>
    </lineage>
</organism>
<dbReference type="EMBL" id="JACIDN010000009">
    <property type="protein sequence ID" value="MBB3904825.1"/>
    <property type="molecule type" value="Genomic_DNA"/>
</dbReference>
<dbReference type="PANTHER" id="PTHR37418:SF2">
    <property type="entry name" value="3-KETO-5-AMINOHEXANOATE CLEAVAGE ENZYME"/>
    <property type="match status" value="1"/>
</dbReference>
<accession>A0A7W6AK05</accession>
<gene>
    <name evidence="5" type="ORF">GCM10007884_33670</name>
    <name evidence="6" type="ORF">GGR33_004351</name>
</gene>
<dbReference type="Gene3D" id="3.20.20.70">
    <property type="entry name" value="Aldolase class I"/>
    <property type="match status" value="1"/>
</dbReference>
<comment type="cofactor">
    <cofactor evidence="1">
        <name>Zn(2+)</name>
        <dbReference type="ChEBI" id="CHEBI:29105"/>
    </cofactor>
</comment>
<comment type="caution">
    <text evidence="6">The sequence shown here is derived from an EMBL/GenBank/DDBJ whole genome shotgun (WGS) entry which is preliminary data.</text>
</comment>
<dbReference type="InterPro" id="IPR008567">
    <property type="entry name" value="BKACE"/>
</dbReference>
<dbReference type="Proteomes" id="UP001156881">
    <property type="component" value="Unassembled WGS sequence"/>
</dbReference>
<evidence type="ECO:0000256" key="2">
    <source>
        <dbReference type="ARBA" id="ARBA00022679"/>
    </source>
</evidence>
<reference evidence="6 7" key="3">
    <citation type="submission" date="2020-08" db="EMBL/GenBank/DDBJ databases">
        <title>Genomic Encyclopedia of Type Strains, Phase IV (KMG-IV): sequencing the most valuable type-strain genomes for metagenomic binning, comparative biology and taxonomic classification.</title>
        <authorList>
            <person name="Goeker M."/>
        </authorList>
    </citation>
    <scope>NUCLEOTIDE SEQUENCE [LARGE SCALE GENOMIC DNA]</scope>
    <source>
        <strain evidence="6 7">DSM 24105</strain>
    </source>
</reference>
<dbReference type="RefSeq" id="WP_183509069.1">
    <property type="nucleotide sequence ID" value="NZ_BSPG01000021.1"/>
</dbReference>
<evidence type="ECO:0000256" key="1">
    <source>
        <dbReference type="ARBA" id="ARBA00001947"/>
    </source>
</evidence>
<evidence type="ECO:0000313" key="8">
    <source>
        <dbReference type="Proteomes" id="UP001156881"/>
    </source>
</evidence>
<reference evidence="5" key="4">
    <citation type="submission" date="2023-01" db="EMBL/GenBank/DDBJ databases">
        <title>Draft genome sequence of Methylobacterium brachythecii strain NBRC 107710.</title>
        <authorList>
            <person name="Sun Q."/>
            <person name="Mori K."/>
        </authorList>
    </citation>
    <scope>NUCLEOTIDE SEQUENCE</scope>
    <source>
        <strain evidence="5">NBRC 107710</strain>
    </source>
</reference>
<reference evidence="8" key="2">
    <citation type="journal article" date="2019" name="Int. J. Syst. Evol. Microbiol.">
        <title>The Global Catalogue of Microorganisms (GCM) 10K type strain sequencing project: providing services to taxonomists for standard genome sequencing and annotation.</title>
        <authorList>
            <consortium name="The Broad Institute Genomics Platform"/>
            <consortium name="The Broad Institute Genome Sequencing Center for Infectious Disease"/>
            <person name="Wu L."/>
            <person name="Ma J."/>
        </authorList>
    </citation>
    <scope>NUCLEOTIDE SEQUENCE [LARGE SCALE GENOMIC DNA]</scope>
    <source>
        <strain evidence="8">NBRC 107710</strain>
    </source>
</reference>
<keyword evidence="2" id="KW-0808">Transferase</keyword>
<evidence type="ECO:0000256" key="3">
    <source>
        <dbReference type="ARBA" id="ARBA00022723"/>
    </source>
</evidence>
<evidence type="ECO:0000313" key="7">
    <source>
        <dbReference type="Proteomes" id="UP000517759"/>
    </source>
</evidence>
<evidence type="ECO:0000313" key="5">
    <source>
        <dbReference type="EMBL" id="GLS45377.1"/>
    </source>
</evidence>
<dbReference type="EMBL" id="BSPG01000021">
    <property type="protein sequence ID" value="GLS45377.1"/>
    <property type="molecule type" value="Genomic_DNA"/>
</dbReference>
<reference evidence="5" key="1">
    <citation type="journal article" date="2014" name="Int. J. Syst. Evol. Microbiol.">
        <title>Complete genome of a new Firmicutes species belonging to the dominant human colonic microbiota ('Ruminococcus bicirculans') reveals two chromosomes and a selective capacity to utilize plant glucans.</title>
        <authorList>
            <consortium name="NISC Comparative Sequencing Program"/>
            <person name="Wegmann U."/>
            <person name="Louis P."/>
            <person name="Goesmann A."/>
            <person name="Henrissat B."/>
            <person name="Duncan S.H."/>
            <person name="Flint H.J."/>
        </authorList>
    </citation>
    <scope>NUCLEOTIDE SEQUENCE</scope>
    <source>
        <strain evidence="5">NBRC 107710</strain>
    </source>
</reference>
<name>A0A7W6AK05_9HYPH</name>